<evidence type="ECO:0000313" key="1">
    <source>
        <dbReference type="Proteomes" id="UP000025227"/>
    </source>
</evidence>
<reference evidence="2" key="1">
    <citation type="submission" date="2020-12" db="UniProtKB">
        <authorList>
            <consortium name="WormBaseParasite"/>
        </authorList>
    </citation>
    <scope>IDENTIFICATION</scope>
    <source>
        <strain evidence="2">MHco3</strain>
    </source>
</reference>
<proteinExistence type="predicted"/>
<dbReference type="OrthoDB" id="410104at2759"/>
<dbReference type="AlphaFoldDB" id="A0A7I4YL34"/>
<accession>A0A7I4YL34</accession>
<name>A0A7I4YL34_HAECO</name>
<dbReference type="WBParaSite" id="HCON_00104320-00001">
    <property type="protein sequence ID" value="HCON_00104320-00001"/>
    <property type="gene ID" value="HCON_00104320"/>
</dbReference>
<evidence type="ECO:0000313" key="2">
    <source>
        <dbReference type="WBParaSite" id="HCON_00104320-00001"/>
    </source>
</evidence>
<keyword evidence="1" id="KW-1185">Reference proteome</keyword>
<organism evidence="1 2">
    <name type="scientific">Haemonchus contortus</name>
    <name type="common">Barber pole worm</name>
    <dbReference type="NCBI Taxonomy" id="6289"/>
    <lineage>
        <taxon>Eukaryota</taxon>
        <taxon>Metazoa</taxon>
        <taxon>Ecdysozoa</taxon>
        <taxon>Nematoda</taxon>
        <taxon>Chromadorea</taxon>
        <taxon>Rhabditida</taxon>
        <taxon>Rhabditina</taxon>
        <taxon>Rhabditomorpha</taxon>
        <taxon>Strongyloidea</taxon>
        <taxon>Trichostrongylidae</taxon>
        <taxon>Haemonchus</taxon>
    </lineage>
</organism>
<dbReference type="Proteomes" id="UP000025227">
    <property type="component" value="Unplaced"/>
</dbReference>
<protein>
    <submittedName>
        <fullName evidence="2">Reverse transcriptase domain-containing protein</fullName>
    </submittedName>
</protein>
<sequence length="114" mass="13202">MEYKYAEKQRLNRRRSEAKPLAALNQDSMFQRELRVPIEKVVRQGDTISPKLYTTAPKHAMLQLGWDDKGINIDGKKLSSLRFADDIVLISLNREELQQMVEEWTTSAKPLASR</sequence>